<name>A0A5S5DLW5_9SPHI</name>
<proteinExistence type="predicted"/>
<evidence type="ECO:0000313" key="1">
    <source>
        <dbReference type="EMBL" id="TYP96368.1"/>
    </source>
</evidence>
<dbReference type="AlphaFoldDB" id="A0A5S5DLW5"/>
<accession>A0A5S5DLW5</accession>
<gene>
    <name evidence="1" type="ORF">BC792_10676</name>
</gene>
<dbReference type="Proteomes" id="UP000325105">
    <property type="component" value="Unassembled WGS sequence"/>
</dbReference>
<sequence>MDHSLSSGFNNIFKFADRTVRFFNNAPPDINGWDFRSNRRKIN</sequence>
<organism evidence="1 2">
    <name type="scientific">Sphingobacterium allocomposti</name>
    <dbReference type="NCBI Taxonomy" id="415956"/>
    <lineage>
        <taxon>Bacteria</taxon>
        <taxon>Pseudomonadati</taxon>
        <taxon>Bacteroidota</taxon>
        <taxon>Sphingobacteriia</taxon>
        <taxon>Sphingobacteriales</taxon>
        <taxon>Sphingobacteriaceae</taxon>
        <taxon>Sphingobacterium</taxon>
    </lineage>
</organism>
<evidence type="ECO:0000313" key="2">
    <source>
        <dbReference type="Proteomes" id="UP000325105"/>
    </source>
</evidence>
<keyword evidence="2" id="KW-1185">Reference proteome</keyword>
<dbReference type="EMBL" id="VNHX01000006">
    <property type="protein sequence ID" value="TYP96368.1"/>
    <property type="molecule type" value="Genomic_DNA"/>
</dbReference>
<protein>
    <submittedName>
        <fullName evidence="1">Uncharacterized protein</fullName>
    </submittedName>
</protein>
<reference evidence="1 2" key="1">
    <citation type="submission" date="2019-07" db="EMBL/GenBank/DDBJ databases">
        <title>Genomic Encyclopedia of Archaeal and Bacterial Type Strains, Phase II (KMG-II): from individual species to whole genera.</title>
        <authorList>
            <person name="Goeker M."/>
        </authorList>
    </citation>
    <scope>NUCLEOTIDE SEQUENCE [LARGE SCALE GENOMIC DNA]</scope>
    <source>
        <strain evidence="1 2">DSM 18850</strain>
    </source>
</reference>
<comment type="caution">
    <text evidence="1">The sequence shown here is derived from an EMBL/GenBank/DDBJ whole genome shotgun (WGS) entry which is preliminary data.</text>
</comment>